<evidence type="ECO:0000256" key="2">
    <source>
        <dbReference type="SAM" id="Phobius"/>
    </source>
</evidence>
<organism evidence="3">
    <name type="scientific">Phaeodactylum tricornutum</name>
    <name type="common">Diatom</name>
    <dbReference type="NCBI Taxonomy" id="2850"/>
    <lineage>
        <taxon>Eukaryota</taxon>
        <taxon>Sar</taxon>
        <taxon>Stramenopiles</taxon>
        <taxon>Ochrophyta</taxon>
        <taxon>Bacillariophyta</taxon>
        <taxon>Bacillariophyceae</taxon>
        <taxon>Bacillariophycidae</taxon>
        <taxon>Naviculales</taxon>
        <taxon>Phaeodactylaceae</taxon>
        <taxon>Phaeodactylum</taxon>
    </lineage>
</organism>
<keyword evidence="2" id="KW-1133">Transmembrane helix</keyword>
<evidence type="ECO:0000256" key="1">
    <source>
        <dbReference type="SAM" id="MobiDB-lite"/>
    </source>
</evidence>
<reference evidence="3" key="1">
    <citation type="submission" date="2022-02" db="EMBL/GenBank/DDBJ databases">
        <authorList>
            <person name="Giguere J D."/>
        </authorList>
    </citation>
    <scope>NUCLEOTIDE SEQUENCE</scope>
    <source>
        <strain evidence="3">CCAP 1055/1</strain>
    </source>
</reference>
<feature type="transmembrane region" description="Helical" evidence="2">
    <location>
        <begin position="105"/>
        <end position="127"/>
    </location>
</feature>
<proteinExistence type="predicted"/>
<dbReference type="EMBL" id="OU594944">
    <property type="protein sequence ID" value="CAG9288484.1"/>
    <property type="molecule type" value="Genomic_DNA"/>
</dbReference>
<dbReference type="AlphaFoldDB" id="A0A8J9T9L0"/>
<sequence length="166" mass="18510">MTIPVETAPQQNEDGTALWGANRAEESASTTPCDPESSAAEDPDLEIAADSDDDDLTVIVLHPTNDENNRQQEMISWIEQAGPEMENRRRNVLLRELRRVQRASFFHFALLCLIPTILLLIVVATVVGEDENCESEATFCTLETRTFINAFTTRCICDAIPIQSLD</sequence>
<keyword evidence="2" id="KW-0472">Membrane</keyword>
<gene>
    <name evidence="3" type="ORF">PTTT1_LOCUS38681</name>
</gene>
<name>A0A8J9T9L0_PHATR</name>
<protein>
    <submittedName>
        <fullName evidence="3">Uncharacterized protein</fullName>
    </submittedName>
</protein>
<feature type="region of interest" description="Disordered" evidence="1">
    <location>
        <begin position="1"/>
        <end position="45"/>
    </location>
</feature>
<dbReference type="Proteomes" id="UP000836788">
    <property type="component" value="Chromosome 3"/>
</dbReference>
<accession>A0A8J9T9L0</accession>
<keyword evidence="2" id="KW-0812">Transmembrane</keyword>
<evidence type="ECO:0000313" key="3">
    <source>
        <dbReference type="EMBL" id="CAG9288484.1"/>
    </source>
</evidence>